<gene>
    <name evidence="1" type="ORF">HaLaN_27572</name>
</gene>
<reference evidence="1 2" key="1">
    <citation type="submission" date="2020-02" db="EMBL/GenBank/DDBJ databases">
        <title>Draft genome sequence of Haematococcus lacustris strain NIES-144.</title>
        <authorList>
            <person name="Morimoto D."/>
            <person name="Nakagawa S."/>
            <person name="Yoshida T."/>
            <person name="Sawayama S."/>
        </authorList>
    </citation>
    <scope>NUCLEOTIDE SEQUENCE [LARGE SCALE GENOMIC DNA]</scope>
    <source>
        <strain evidence="1 2">NIES-144</strain>
    </source>
</reference>
<feature type="non-terminal residue" evidence="1">
    <location>
        <position position="1"/>
    </location>
</feature>
<proteinExistence type="predicted"/>
<keyword evidence="2" id="KW-1185">Reference proteome</keyword>
<dbReference type="EMBL" id="BLLF01004132">
    <property type="protein sequence ID" value="GFH28990.1"/>
    <property type="molecule type" value="Genomic_DNA"/>
</dbReference>
<dbReference type="AlphaFoldDB" id="A0A6A0A8G7"/>
<organism evidence="1 2">
    <name type="scientific">Haematococcus lacustris</name>
    <name type="common">Green alga</name>
    <name type="synonym">Haematococcus pluvialis</name>
    <dbReference type="NCBI Taxonomy" id="44745"/>
    <lineage>
        <taxon>Eukaryota</taxon>
        <taxon>Viridiplantae</taxon>
        <taxon>Chlorophyta</taxon>
        <taxon>core chlorophytes</taxon>
        <taxon>Chlorophyceae</taxon>
        <taxon>CS clade</taxon>
        <taxon>Chlamydomonadales</taxon>
        <taxon>Haematococcaceae</taxon>
        <taxon>Haematococcus</taxon>
    </lineage>
</organism>
<sequence>MASSLPPRPLILPGSFTNTRPCQWYAGEHEPRTAAGGEVNAGSHEQAGHPVQGVGMWVDPLLDPGNCMWNAFHAVPILEYRLEQLHAAMLWQ</sequence>
<evidence type="ECO:0000313" key="1">
    <source>
        <dbReference type="EMBL" id="GFH28990.1"/>
    </source>
</evidence>
<comment type="caution">
    <text evidence="1">The sequence shown here is derived from an EMBL/GenBank/DDBJ whole genome shotgun (WGS) entry which is preliminary data.</text>
</comment>
<feature type="non-terminal residue" evidence="1">
    <location>
        <position position="92"/>
    </location>
</feature>
<accession>A0A6A0A8G7</accession>
<protein>
    <submittedName>
        <fullName evidence="1">Uncharacterized protein</fullName>
    </submittedName>
</protein>
<evidence type="ECO:0000313" key="2">
    <source>
        <dbReference type="Proteomes" id="UP000485058"/>
    </source>
</evidence>
<dbReference type="Proteomes" id="UP000485058">
    <property type="component" value="Unassembled WGS sequence"/>
</dbReference>
<name>A0A6A0A8G7_HAELA</name>